<organism evidence="1 2">
    <name type="scientific">Candidatus Nitrospira kreftii</name>
    <dbReference type="NCBI Taxonomy" id="2652173"/>
    <lineage>
        <taxon>Bacteria</taxon>
        <taxon>Pseudomonadati</taxon>
        <taxon>Nitrospirota</taxon>
        <taxon>Nitrospiria</taxon>
        <taxon>Nitrospirales</taxon>
        <taxon>Nitrospiraceae</taxon>
        <taxon>Nitrospira</taxon>
    </lineage>
</organism>
<accession>A0A7S8FG35</accession>
<dbReference type="KEGG" id="nkf:Nkreftii_002959"/>
<reference evidence="1 2" key="1">
    <citation type="journal article" date="2020" name="ISME J.">
        <title>Enrichment and physiological characterization of a novel comammox Nitrospira indicates ammonium inhibition of complete nitrification.</title>
        <authorList>
            <person name="Sakoula D."/>
            <person name="Koch H."/>
            <person name="Frank J."/>
            <person name="Jetten M.S.M."/>
            <person name="van Kessel M.A.H.J."/>
            <person name="Lucker S."/>
        </authorList>
    </citation>
    <scope>NUCLEOTIDE SEQUENCE [LARGE SCALE GENOMIC DNA]</scope>
    <source>
        <strain evidence="1">Comreactor17</strain>
    </source>
</reference>
<name>A0A7S8FG35_9BACT</name>
<evidence type="ECO:0000313" key="2">
    <source>
        <dbReference type="Proteomes" id="UP000593737"/>
    </source>
</evidence>
<dbReference type="AlphaFoldDB" id="A0A7S8FG35"/>
<proteinExistence type="predicted"/>
<sequence length="171" mass="19227">MDNALNDKDGLRDQIRVLTTKVDMLDKQFLKEQQVRGAKLLKTADVNIVRAGLLQNAKFSVPYKNKATAATKQNFLLTYVVESITDDAGIILRVTLHQLDSHGQLVKSLYDRKVVIDTKVSPVGVPQDYAFKLVTDKFETPPVHFKFVVLERFGRDNLMLATALLPEEPTS</sequence>
<evidence type="ECO:0000313" key="1">
    <source>
        <dbReference type="EMBL" id="QPD05185.1"/>
    </source>
</evidence>
<dbReference type="Proteomes" id="UP000593737">
    <property type="component" value="Chromosome"/>
</dbReference>
<dbReference type="EMBL" id="CP047423">
    <property type="protein sequence ID" value="QPD05185.1"/>
    <property type="molecule type" value="Genomic_DNA"/>
</dbReference>
<protein>
    <submittedName>
        <fullName evidence="1">Uncharacterized protein</fullName>
    </submittedName>
</protein>
<gene>
    <name evidence="1" type="ORF">Nkreftii_002959</name>
</gene>